<organism evidence="1 2">
    <name type="scientific">Cinchona calisaya</name>
    <dbReference type="NCBI Taxonomy" id="153742"/>
    <lineage>
        <taxon>Eukaryota</taxon>
        <taxon>Viridiplantae</taxon>
        <taxon>Streptophyta</taxon>
        <taxon>Embryophyta</taxon>
        <taxon>Tracheophyta</taxon>
        <taxon>Spermatophyta</taxon>
        <taxon>Magnoliopsida</taxon>
        <taxon>eudicotyledons</taxon>
        <taxon>Gunneridae</taxon>
        <taxon>Pentapetalae</taxon>
        <taxon>asterids</taxon>
        <taxon>lamiids</taxon>
        <taxon>Gentianales</taxon>
        <taxon>Rubiaceae</taxon>
        <taxon>Cinchonoideae</taxon>
        <taxon>Cinchoneae</taxon>
        <taxon>Cinchona</taxon>
    </lineage>
</organism>
<evidence type="ECO:0000313" key="1">
    <source>
        <dbReference type="EMBL" id="KAL3503326.1"/>
    </source>
</evidence>
<accession>A0ABD2Y8I5</accession>
<evidence type="ECO:0000313" key="2">
    <source>
        <dbReference type="Proteomes" id="UP001630127"/>
    </source>
</evidence>
<gene>
    <name evidence="1" type="ORF">ACH5RR_037775</name>
</gene>
<name>A0ABD2Y8I5_9GENT</name>
<reference evidence="1 2" key="1">
    <citation type="submission" date="2024-11" db="EMBL/GenBank/DDBJ databases">
        <title>A near-complete genome assembly of Cinchona calisaya.</title>
        <authorList>
            <person name="Lian D.C."/>
            <person name="Zhao X.W."/>
            <person name="Wei L."/>
        </authorList>
    </citation>
    <scope>NUCLEOTIDE SEQUENCE [LARGE SCALE GENOMIC DNA]</scope>
    <source>
        <tissue evidence="1">Nenye</tissue>
    </source>
</reference>
<dbReference type="AlphaFoldDB" id="A0ABD2Y8I5"/>
<keyword evidence="2" id="KW-1185">Reference proteome</keyword>
<comment type="caution">
    <text evidence="1">The sequence shown here is derived from an EMBL/GenBank/DDBJ whole genome shotgun (WGS) entry which is preliminary data.</text>
</comment>
<sequence>MAASSSSLLSWRLAYKLQNNFKFPLSLSLFVFTGMSYNPIERWKLVPLSPPISHVGKQFFRRCGCRNELLAPLLNFNLPPSPINLSHIFYLQDAKNSYFDLLAIDVSVTFSQATPASIFSSWA</sequence>
<dbReference type="Proteomes" id="UP001630127">
    <property type="component" value="Unassembled WGS sequence"/>
</dbReference>
<dbReference type="EMBL" id="JBJUIK010000015">
    <property type="protein sequence ID" value="KAL3503326.1"/>
    <property type="molecule type" value="Genomic_DNA"/>
</dbReference>
<proteinExistence type="predicted"/>
<protein>
    <submittedName>
        <fullName evidence="1">Uncharacterized protein</fullName>
    </submittedName>
</protein>